<evidence type="ECO:0000313" key="5">
    <source>
        <dbReference type="Proteomes" id="UP000033869"/>
    </source>
</evidence>
<evidence type="ECO:0000256" key="2">
    <source>
        <dbReference type="ARBA" id="ARBA00022840"/>
    </source>
</evidence>
<dbReference type="PANTHER" id="PTHR43272:SF33">
    <property type="entry name" value="AMP-BINDING DOMAIN-CONTAINING PROTEIN-RELATED"/>
    <property type="match status" value="1"/>
</dbReference>
<dbReference type="PROSITE" id="PS00455">
    <property type="entry name" value="AMP_BINDING"/>
    <property type="match status" value="1"/>
</dbReference>
<dbReference type="GO" id="GO:0005524">
    <property type="term" value="F:ATP binding"/>
    <property type="evidence" value="ECO:0007669"/>
    <property type="project" value="UniProtKB-KW"/>
</dbReference>
<dbReference type="Proteomes" id="UP000033869">
    <property type="component" value="Unassembled WGS sequence"/>
</dbReference>
<evidence type="ECO:0000259" key="3">
    <source>
        <dbReference type="Pfam" id="PF00501"/>
    </source>
</evidence>
<keyword evidence="2" id="KW-0067">ATP-binding</keyword>
<dbReference type="AlphaFoldDB" id="A0A0G0W848"/>
<keyword evidence="4" id="KW-0436">Ligase</keyword>
<dbReference type="Pfam" id="PF00501">
    <property type="entry name" value="AMP-binding"/>
    <property type="match status" value="1"/>
</dbReference>
<proteinExistence type="predicted"/>
<gene>
    <name evidence="4" type="ORF">UU65_C0003G0214</name>
</gene>
<keyword evidence="1" id="KW-0547">Nucleotide-binding</keyword>
<dbReference type="SUPFAM" id="SSF56801">
    <property type="entry name" value="Acetyl-CoA synthetase-like"/>
    <property type="match status" value="1"/>
</dbReference>
<dbReference type="InterPro" id="IPR020845">
    <property type="entry name" value="AMP-binding_CS"/>
</dbReference>
<dbReference type="GO" id="GO:0016020">
    <property type="term" value="C:membrane"/>
    <property type="evidence" value="ECO:0007669"/>
    <property type="project" value="TreeGrafter"/>
</dbReference>
<comment type="caution">
    <text evidence="4">The sequence shown here is derived from an EMBL/GenBank/DDBJ whole genome shotgun (WGS) entry which is preliminary data.</text>
</comment>
<reference evidence="4 5" key="1">
    <citation type="journal article" date="2015" name="Nature">
        <title>rRNA introns, odd ribosomes, and small enigmatic genomes across a large radiation of phyla.</title>
        <authorList>
            <person name="Brown C.T."/>
            <person name="Hug L.A."/>
            <person name="Thomas B.C."/>
            <person name="Sharon I."/>
            <person name="Castelle C.J."/>
            <person name="Singh A."/>
            <person name="Wilkins M.J."/>
            <person name="Williams K.H."/>
            <person name="Banfield J.F."/>
        </authorList>
    </citation>
    <scope>NUCLEOTIDE SEQUENCE [LARGE SCALE GENOMIC DNA]</scope>
</reference>
<accession>A0A0G0W848</accession>
<dbReference type="CDD" id="cd05907">
    <property type="entry name" value="VL_LC_FACS_like"/>
    <property type="match status" value="1"/>
</dbReference>
<dbReference type="Gene3D" id="3.40.50.12780">
    <property type="entry name" value="N-terminal domain of ligase-like"/>
    <property type="match status" value="1"/>
</dbReference>
<dbReference type="PANTHER" id="PTHR43272">
    <property type="entry name" value="LONG-CHAIN-FATTY-ACID--COA LIGASE"/>
    <property type="match status" value="1"/>
</dbReference>
<sequence length="579" mass="65114">MDQTTIDTIPKLFLETADKFPDRPAIYYKKGHLFDEIPYKRLKNLVGNFTLSLEKMGVKKGDPVILISENRPEWVVLDLAIQFAGAINVPIHNILTSIQIKQIVDEIEPALIVVSNREALKKVLEIEWVLDKKIPIIFLDDSLTGEQDLIKKFNGQHFVGTLKLSGHYHTGDELERRLKNINSSDVASIIYTSGTTGHPKGVELTQTNFISNIYAVLEAVKLYPEDKLLSILPLSHVFERTAGYYVPLAAGASITYIEDISKLSEYAKEEKPTVILAVPRLYEKIYEKVWANASKSPVKKMILKFALDYGKDKKHRSTVLYKLLDRIVFSKIKENFGGNIRFFVSGGASLASWLGDFFDSMGMPVLEGYGLTETSPVVTCNRYENYKYGTIGPALTDVQVKISGDGEILVKGPNVMKSYYKNEEASKGAFTKDGWFKTGDLGNVDKDGFFKIAGRKKEIIVLTTGKKIFPVPIEEALESSVYLDQAFMFGDGFKHIGAVIVPSEIAIEKFGENIEERLAGEINEQLKHFSKIEQIKKFIISTESFTVENGLLTPTMKLRRGVILEKYADKIEDLYSVRM</sequence>
<name>A0A0G0W848_UNCC2</name>
<evidence type="ECO:0000256" key="1">
    <source>
        <dbReference type="ARBA" id="ARBA00022741"/>
    </source>
</evidence>
<dbReference type="GO" id="GO:0004467">
    <property type="term" value="F:long-chain fatty acid-CoA ligase activity"/>
    <property type="evidence" value="ECO:0007669"/>
    <property type="project" value="TreeGrafter"/>
</dbReference>
<dbReference type="PATRIC" id="fig|1618344.3.peg.875"/>
<organism evidence="4 5">
    <name type="scientific">candidate division CPR2 bacterium GW2011_GWC1_41_48</name>
    <dbReference type="NCBI Taxonomy" id="1618344"/>
    <lineage>
        <taxon>Bacteria</taxon>
        <taxon>Bacteria division CPR2</taxon>
    </lineage>
</organism>
<dbReference type="EMBL" id="LCBL01000003">
    <property type="protein sequence ID" value="KKS09159.1"/>
    <property type="molecule type" value="Genomic_DNA"/>
</dbReference>
<dbReference type="Pfam" id="PF23562">
    <property type="entry name" value="AMP-binding_C_3"/>
    <property type="match status" value="1"/>
</dbReference>
<feature type="domain" description="AMP-dependent synthetase/ligase" evidence="3">
    <location>
        <begin position="15"/>
        <end position="420"/>
    </location>
</feature>
<evidence type="ECO:0000313" key="4">
    <source>
        <dbReference type="EMBL" id="KKS09159.1"/>
    </source>
</evidence>
<dbReference type="InterPro" id="IPR000873">
    <property type="entry name" value="AMP-dep_synth/lig_dom"/>
</dbReference>
<dbReference type="InterPro" id="IPR042099">
    <property type="entry name" value="ANL_N_sf"/>
</dbReference>
<protein>
    <submittedName>
        <fullName evidence="4">Long-chain fatty-acid-CoA ligase</fullName>
    </submittedName>
</protein>